<comment type="catalytic activity">
    <reaction evidence="6">
        <text>guanosine + phosphate = alpha-D-ribose 1-phosphate + guanine</text>
        <dbReference type="Rhea" id="RHEA:13233"/>
        <dbReference type="ChEBI" id="CHEBI:16235"/>
        <dbReference type="ChEBI" id="CHEBI:16750"/>
        <dbReference type="ChEBI" id="CHEBI:43474"/>
        <dbReference type="ChEBI" id="CHEBI:57720"/>
        <dbReference type="EC" id="2.4.2.1"/>
    </reaction>
</comment>
<feature type="binding site" description="in other chain" evidence="11">
    <location>
        <begin position="179"/>
        <end position="181"/>
    </location>
    <ligand>
        <name>a purine D-ribonucleoside</name>
        <dbReference type="ChEBI" id="CHEBI:142355"/>
        <note>ligand shared between dimeric partners</note>
    </ligand>
</feature>
<dbReference type="PANTHER" id="PTHR43691:SF2">
    <property type="entry name" value="PURINE NUCLEOSIDE PHOSPHORYLASE DEOD-TYPE"/>
    <property type="match status" value="1"/>
</dbReference>
<dbReference type="PANTHER" id="PTHR43691">
    <property type="entry name" value="URIDINE PHOSPHORYLASE"/>
    <property type="match status" value="1"/>
</dbReference>
<dbReference type="GO" id="GO:0006152">
    <property type="term" value="P:purine nucleoside catabolic process"/>
    <property type="evidence" value="ECO:0007669"/>
    <property type="project" value="TreeGrafter"/>
</dbReference>
<feature type="binding site" description="in other chain" evidence="11">
    <location>
        <begin position="87"/>
        <end position="90"/>
    </location>
    <ligand>
        <name>phosphate</name>
        <dbReference type="ChEBI" id="CHEBI:43474"/>
        <note>ligand shared between dimeric partners</note>
    </ligand>
</feature>
<dbReference type="PROSITE" id="PS01232">
    <property type="entry name" value="PNP_UDP_1"/>
    <property type="match status" value="1"/>
</dbReference>
<dbReference type="OrthoDB" id="9782889at2"/>
<dbReference type="RefSeq" id="WP_077426641.1">
    <property type="nucleotide sequence ID" value="NZ_MLHH01000005.1"/>
</dbReference>
<name>A0A1V3IBQ5_9PAST</name>
<evidence type="ECO:0000256" key="11">
    <source>
        <dbReference type="HAMAP-Rule" id="MF_01627"/>
    </source>
</evidence>
<comment type="catalytic activity">
    <reaction evidence="11">
        <text>a purine 2'-deoxy-D-ribonucleoside + phosphate = a purine nucleobase + 2-deoxy-alpha-D-ribose 1-phosphate</text>
        <dbReference type="Rhea" id="RHEA:36431"/>
        <dbReference type="ChEBI" id="CHEBI:26386"/>
        <dbReference type="ChEBI" id="CHEBI:43474"/>
        <dbReference type="ChEBI" id="CHEBI:57259"/>
        <dbReference type="ChEBI" id="CHEBI:142361"/>
        <dbReference type="EC" id="2.4.2.1"/>
    </reaction>
</comment>
<dbReference type="NCBIfam" id="NF004489">
    <property type="entry name" value="PRK05819.1"/>
    <property type="match status" value="1"/>
</dbReference>
<sequence length="238" mass="25785">MTPHINAPEGAFADSVLMPGDPLRAKYIAETFLDDVKEVTNVRNMLGFTGTYKGRKISVMGHGMGIPSCSIYAKELITEYGVKKIIRVGSCGAVKMDVKLRDVVIGLGACTDSKVNRIRFKDNDFAAIADFGLASAAVAAAKEKGIPVKVGNLFSADLFYTPDVEMFDVMEKYGILGVEMEAAGIYGVAAEYGARALTICTVSDHIRTHEQTSAEERQLTFNEMIEIALESILIDDKA</sequence>
<dbReference type="STRING" id="1908258.BKK48_02575"/>
<feature type="domain" description="Nucleoside phosphorylase" evidence="12">
    <location>
        <begin position="16"/>
        <end position="224"/>
    </location>
</feature>
<accession>A0A1V3IBQ5</accession>
<evidence type="ECO:0000256" key="2">
    <source>
        <dbReference type="ARBA" id="ARBA00022676"/>
    </source>
</evidence>
<comment type="catalytic activity">
    <reaction evidence="11">
        <text>a purine D-ribonucleoside + phosphate = a purine nucleobase + alpha-D-ribose 1-phosphate</text>
        <dbReference type="Rhea" id="RHEA:19805"/>
        <dbReference type="ChEBI" id="CHEBI:26386"/>
        <dbReference type="ChEBI" id="CHEBI:43474"/>
        <dbReference type="ChEBI" id="CHEBI:57720"/>
        <dbReference type="ChEBI" id="CHEBI:142355"/>
        <dbReference type="EC" id="2.4.2.1"/>
    </reaction>
</comment>
<keyword evidence="14" id="KW-1185">Reference proteome</keyword>
<dbReference type="NCBIfam" id="TIGR00107">
    <property type="entry name" value="deoD"/>
    <property type="match status" value="1"/>
</dbReference>
<dbReference type="EMBL" id="MLHH01000005">
    <property type="protein sequence ID" value="OOF37185.1"/>
    <property type="molecule type" value="Genomic_DNA"/>
</dbReference>
<evidence type="ECO:0000256" key="9">
    <source>
        <dbReference type="ARBA" id="ARBA00052833"/>
    </source>
</evidence>
<evidence type="ECO:0000256" key="10">
    <source>
        <dbReference type="ARBA" id="ARBA00062555"/>
    </source>
</evidence>
<dbReference type="SUPFAM" id="SSF53167">
    <property type="entry name" value="Purine and uridine phosphorylases"/>
    <property type="match status" value="1"/>
</dbReference>
<evidence type="ECO:0000313" key="14">
    <source>
        <dbReference type="Proteomes" id="UP000189437"/>
    </source>
</evidence>
<dbReference type="InterPro" id="IPR000845">
    <property type="entry name" value="Nucleoside_phosphorylase_d"/>
</dbReference>
<dbReference type="EC" id="2.4.2.1" evidence="11"/>
<evidence type="ECO:0000256" key="7">
    <source>
        <dbReference type="ARBA" id="ARBA00050545"/>
    </source>
</evidence>
<dbReference type="GO" id="GO:0005829">
    <property type="term" value="C:cytosol"/>
    <property type="evidence" value="ECO:0007669"/>
    <property type="project" value="TreeGrafter"/>
</dbReference>
<evidence type="ECO:0000256" key="3">
    <source>
        <dbReference type="ARBA" id="ARBA00022679"/>
    </source>
</evidence>
<dbReference type="CDD" id="cd09006">
    <property type="entry name" value="PNP_EcPNPI-like"/>
    <property type="match status" value="1"/>
</dbReference>
<dbReference type="InterPro" id="IPR035994">
    <property type="entry name" value="Nucleoside_phosphorylase_sf"/>
</dbReference>
<dbReference type="GO" id="GO:0047975">
    <property type="term" value="F:guanosine phosphorylase activity"/>
    <property type="evidence" value="ECO:0007669"/>
    <property type="project" value="RHEA"/>
</dbReference>
<gene>
    <name evidence="11" type="primary">deoD</name>
    <name evidence="13" type="ORF">BKK48_02575</name>
</gene>
<evidence type="ECO:0000256" key="5">
    <source>
        <dbReference type="ARBA" id="ARBA00023950"/>
    </source>
</evidence>
<evidence type="ECO:0000256" key="1">
    <source>
        <dbReference type="ARBA" id="ARBA00010456"/>
    </source>
</evidence>
<feature type="binding site" evidence="11">
    <location>
        <position position="4"/>
    </location>
    <ligand>
        <name>a purine D-ribonucleoside</name>
        <dbReference type="ChEBI" id="CHEBI:142355"/>
        <note>ligand shared between dimeric partners</note>
    </ligand>
</feature>
<feature type="binding site" description="in other chain" evidence="11">
    <location>
        <position position="20"/>
    </location>
    <ligand>
        <name>phosphate</name>
        <dbReference type="ChEBI" id="CHEBI:43474"/>
        <note>ligand shared between dimeric partners</note>
    </ligand>
</feature>
<dbReference type="NCBIfam" id="NF009914">
    <property type="entry name" value="PRK13374.1"/>
    <property type="match status" value="1"/>
</dbReference>
<keyword evidence="3 11" id="KW-0808">Transferase</keyword>
<comment type="catalytic activity">
    <reaction evidence="9">
        <text>2'-deoxyadenosine + phosphate = 2-deoxy-alpha-D-ribose 1-phosphate + adenine</text>
        <dbReference type="Rhea" id="RHEA:27742"/>
        <dbReference type="ChEBI" id="CHEBI:16708"/>
        <dbReference type="ChEBI" id="CHEBI:17256"/>
        <dbReference type="ChEBI" id="CHEBI:43474"/>
        <dbReference type="ChEBI" id="CHEBI:57259"/>
        <dbReference type="EC" id="2.4.2.1"/>
    </reaction>
</comment>
<evidence type="ECO:0000259" key="12">
    <source>
        <dbReference type="Pfam" id="PF01048"/>
    </source>
</evidence>
<comment type="caution">
    <text evidence="13">The sequence shown here is derived from an EMBL/GenBank/DDBJ whole genome shotgun (WGS) entry which is preliminary data.</text>
</comment>
<feature type="binding site" description="in other chain" evidence="11">
    <location>
        <begin position="203"/>
        <end position="204"/>
    </location>
    <ligand>
        <name>a purine D-ribonucleoside</name>
        <dbReference type="ChEBI" id="CHEBI:142355"/>
        <note>ligand shared between dimeric partners</note>
    </ligand>
</feature>
<dbReference type="FunFam" id="3.40.50.1580:FF:000002">
    <property type="entry name" value="Purine nucleoside phosphorylase DeoD-type"/>
    <property type="match status" value="1"/>
</dbReference>
<dbReference type="AlphaFoldDB" id="A0A1V3IBQ5"/>
<reference evidence="13 14" key="1">
    <citation type="submission" date="2016-10" db="EMBL/GenBank/DDBJ databases">
        <title>Rodentibacter gen. nov. and new species.</title>
        <authorList>
            <person name="Christensen H."/>
        </authorList>
    </citation>
    <scope>NUCLEOTIDE SEQUENCE [LARGE SCALE GENOMIC DNA]</scope>
    <source>
        <strain evidence="13 14">Ac69</strain>
    </source>
</reference>
<dbReference type="Proteomes" id="UP000189437">
    <property type="component" value="Unassembled WGS sequence"/>
</dbReference>
<feature type="site" description="Important for catalytic activity" evidence="11">
    <location>
        <position position="217"/>
    </location>
</feature>
<dbReference type="Gene3D" id="3.40.50.1580">
    <property type="entry name" value="Nucleoside phosphorylase domain"/>
    <property type="match status" value="1"/>
</dbReference>
<proteinExistence type="inferred from homology"/>
<dbReference type="Pfam" id="PF01048">
    <property type="entry name" value="PNP_UDP_1"/>
    <property type="match status" value="1"/>
</dbReference>
<evidence type="ECO:0000313" key="13">
    <source>
        <dbReference type="EMBL" id="OOF37185.1"/>
    </source>
</evidence>
<evidence type="ECO:0000256" key="8">
    <source>
        <dbReference type="ARBA" id="ARBA00051273"/>
    </source>
</evidence>
<dbReference type="InterPro" id="IPR018016">
    <property type="entry name" value="Nucleoside_phosphorylase_CS"/>
</dbReference>
<comment type="catalytic activity">
    <reaction evidence="7">
        <text>inosine + phosphate = alpha-D-ribose 1-phosphate + hypoxanthine</text>
        <dbReference type="Rhea" id="RHEA:27646"/>
        <dbReference type="ChEBI" id="CHEBI:17368"/>
        <dbReference type="ChEBI" id="CHEBI:17596"/>
        <dbReference type="ChEBI" id="CHEBI:43474"/>
        <dbReference type="ChEBI" id="CHEBI:57720"/>
        <dbReference type="EC" id="2.4.2.1"/>
    </reaction>
    <physiologicalReaction direction="left-to-right" evidence="7">
        <dbReference type="Rhea" id="RHEA:27647"/>
    </physiologicalReaction>
    <physiologicalReaction direction="right-to-left" evidence="7">
        <dbReference type="Rhea" id="RHEA:27648"/>
    </physiologicalReaction>
</comment>
<dbReference type="HAMAP" id="MF_01627">
    <property type="entry name" value="Pur_nucleosid_phosp"/>
    <property type="match status" value="1"/>
</dbReference>
<evidence type="ECO:0000256" key="6">
    <source>
        <dbReference type="ARBA" id="ARBA00023970"/>
    </source>
</evidence>
<evidence type="ECO:0000256" key="4">
    <source>
        <dbReference type="ARBA" id="ARBA00023929"/>
    </source>
</evidence>
<dbReference type="InterPro" id="IPR004402">
    <property type="entry name" value="DeoD-type"/>
</dbReference>
<comment type="catalytic activity">
    <reaction evidence="4">
        <text>2'-deoxyguanosine + phosphate = 2-deoxy-alpha-D-ribose 1-phosphate + guanine</text>
        <dbReference type="Rhea" id="RHEA:27738"/>
        <dbReference type="ChEBI" id="CHEBI:16235"/>
        <dbReference type="ChEBI" id="CHEBI:17172"/>
        <dbReference type="ChEBI" id="CHEBI:43474"/>
        <dbReference type="ChEBI" id="CHEBI:57259"/>
        <dbReference type="EC" id="2.4.2.1"/>
    </reaction>
</comment>
<comment type="subunit">
    <text evidence="10 11">Homohexamer; trimer of homodimers.</text>
</comment>
<comment type="catalytic activity">
    <reaction evidence="5">
        <text>2'-deoxyinosine + phosphate = 2-deoxy-alpha-D-ribose 1-phosphate + hypoxanthine</text>
        <dbReference type="Rhea" id="RHEA:27750"/>
        <dbReference type="ChEBI" id="CHEBI:17368"/>
        <dbReference type="ChEBI" id="CHEBI:28997"/>
        <dbReference type="ChEBI" id="CHEBI:43474"/>
        <dbReference type="ChEBI" id="CHEBI:57259"/>
        <dbReference type="EC" id="2.4.2.1"/>
    </reaction>
</comment>
<organism evidence="13 14">
    <name type="scientific">Rodentibacter heidelbergensis</name>
    <dbReference type="NCBI Taxonomy" id="1908258"/>
    <lineage>
        <taxon>Bacteria</taxon>
        <taxon>Pseudomonadati</taxon>
        <taxon>Pseudomonadota</taxon>
        <taxon>Gammaproteobacteria</taxon>
        <taxon>Pasteurellales</taxon>
        <taxon>Pasteurellaceae</taxon>
        <taxon>Rodentibacter</taxon>
    </lineage>
</organism>
<feature type="binding site" description="in other chain" evidence="11">
    <location>
        <position position="24"/>
    </location>
    <ligand>
        <name>phosphate</name>
        <dbReference type="ChEBI" id="CHEBI:43474"/>
        <note>ligand shared between dimeric partners</note>
    </ligand>
</feature>
<keyword evidence="2 11" id="KW-0328">Glycosyltransferase</keyword>
<feature type="active site" description="Proton donor" evidence="11">
    <location>
        <position position="204"/>
    </location>
</feature>
<comment type="catalytic activity">
    <reaction evidence="8">
        <text>adenosine + phosphate = alpha-D-ribose 1-phosphate + adenine</text>
        <dbReference type="Rhea" id="RHEA:27642"/>
        <dbReference type="ChEBI" id="CHEBI:16335"/>
        <dbReference type="ChEBI" id="CHEBI:16708"/>
        <dbReference type="ChEBI" id="CHEBI:43474"/>
        <dbReference type="ChEBI" id="CHEBI:57720"/>
        <dbReference type="EC" id="2.4.2.1"/>
    </reaction>
</comment>
<comment type="function">
    <text evidence="11">Catalyzes the reversible phosphorolytic breakdown of the N-glycosidic bond in the beta-(deoxy)ribonucleoside molecules, with the formation of the corresponding free purine bases and pentose-1-phosphate.</text>
</comment>
<dbReference type="GO" id="GO:0004731">
    <property type="term" value="F:purine-nucleoside phosphorylase activity"/>
    <property type="evidence" value="ECO:0007669"/>
    <property type="project" value="UniProtKB-UniRule"/>
</dbReference>
<comment type="similarity">
    <text evidence="1 11">Belongs to the PNP/UDP phosphorylase family.</text>
</comment>
<feature type="binding site" evidence="11">
    <location>
        <position position="43"/>
    </location>
    <ligand>
        <name>phosphate</name>
        <dbReference type="ChEBI" id="CHEBI:43474"/>
        <note>ligand shared between dimeric partners</note>
    </ligand>
</feature>
<protein>
    <recommendedName>
        <fullName evidence="11">Purine nucleoside phosphorylase DeoD-type</fullName>
        <shortName evidence="11">PNP</shortName>
        <ecNumber evidence="11">2.4.2.1</ecNumber>
    </recommendedName>
</protein>